<evidence type="ECO:0000313" key="2">
    <source>
        <dbReference type="EMBL" id="GMI25297.1"/>
    </source>
</evidence>
<organism evidence="2 3">
    <name type="scientific">Tetraparma gracilis</name>
    <dbReference type="NCBI Taxonomy" id="2962635"/>
    <lineage>
        <taxon>Eukaryota</taxon>
        <taxon>Sar</taxon>
        <taxon>Stramenopiles</taxon>
        <taxon>Ochrophyta</taxon>
        <taxon>Bolidophyceae</taxon>
        <taxon>Parmales</taxon>
        <taxon>Triparmaceae</taxon>
        <taxon>Tetraparma</taxon>
    </lineage>
</organism>
<feature type="region of interest" description="Disordered" evidence="1">
    <location>
        <begin position="496"/>
        <end position="524"/>
    </location>
</feature>
<sequence>MGFFSKSAPKSALGQLVQKLGKGNQESRRQAIGELFTSTDTDEKLRHAFQEVGLVDAVLKFTMEDQGIGKVYGCQFLVNLAFPSENKRAMFQHKGLVSALVDVVRTDTGEARVNACGALTSIAFAEENKREMFQNEILMSALVDVVRTDTGQARVKACVALSNISGASSNHLDMASNASLRSTLVALAKDESAGEARIMVIKCIAKLSRSASTAPILLGADILPTMMDVVRKAGPDLSKWGKDNSSESWALIFLTNIAQADAAVPVLRVKKIYDLLAPLATQDHYQALKACATLAFVVGGEEDGPTFELLKRSPAATGQLVDLLKNTLNLDGGRGYTYNVYPLHSPLNAVKVLSRSDGFKDFLLSKEVFPLLHRELAEYVEGRGGGSAGGGGDDLESACIAIFALFELSHPPSSSSSSATASLEYALSTVATYSDASLTPLVSLLTSFIEKATAAVGTVFYNPTPAIATADSLLTRLNAAKSTAAVEKSRLAWKGVAARRQSRRQSGTASSEPEKKEESQVDSEMAAQLLEAQRLLQEQQEKEKLQRAAEKKALADHAPSQDAASNAEATRLAKIKEDKEASRDRDTQNQLEVMMKMLTDLTTKQDRTLSSVLSTEQNVLEIKATVNETLQSLSNFFTRESDGVPRFILMGPPSSDFAGSVDGKLNQAMAAMTNPTAFAKSFMLQKKTATIHILCAHDLSSVVSFDITEPNKYVKLKKFLTVGDGAKMKKIEAAMSKVGCKDGSETWVSNKNIDAFLQSVEGSSAKRDVGDYEVEVRKSISLPPPPRSLLERARAVFEGIRGEDAPAALSVKEVVAACEEELGLEAEGGMKARIEVLEQNV</sequence>
<evidence type="ECO:0000313" key="3">
    <source>
        <dbReference type="Proteomes" id="UP001165060"/>
    </source>
</evidence>
<gene>
    <name evidence="2" type="ORF">TeGR_g4627</name>
</gene>
<evidence type="ECO:0008006" key="4">
    <source>
        <dbReference type="Google" id="ProtNLM"/>
    </source>
</evidence>
<dbReference type="EMBL" id="BRYB01001415">
    <property type="protein sequence ID" value="GMI25297.1"/>
    <property type="molecule type" value="Genomic_DNA"/>
</dbReference>
<comment type="caution">
    <text evidence="2">The sequence shown here is derived from an EMBL/GenBank/DDBJ whole genome shotgun (WGS) entry which is preliminary data.</text>
</comment>
<protein>
    <recommendedName>
        <fullName evidence="4">Armadillo-type protein</fullName>
    </recommendedName>
</protein>
<keyword evidence="3" id="KW-1185">Reference proteome</keyword>
<dbReference type="PANTHER" id="PTHR23315:SF7">
    <property type="entry name" value="U-BOX DOMAIN-CONTAINING PROTEIN 4"/>
    <property type="match status" value="1"/>
</dbReference>
<dbReference type="Gene3D" id="1.25.10.10">
    <property type="entry name" value="Leucine-rich Repeat Variant"/>
    <property type="match status" value="1"/>
</dbReference>
<accession>A0ABQ6MG43</accession>
<dbReference type="PANTHER" id="PTHR23315">
    <property type="entry name" value="U BOX DOMAIN-CONTAINING"/>
    <property type="match status" value="1"/>
</dbReference>
<name>A0ABQ6MG43_9STRA</name>
<feature type="region of interest" description="Disordered" evidence="1">
    <location>
        <begin position="539"/>
        <end position="568"/>
    </location>
</feature>
<reference evidence="2 3" key="1">
    <citation type="journal article" date="2023" name="Commun. Biol.">
        <title>Genome analysis of Parmales, the sister group of diatoms, reveals the evolutionary specialization of diatoms from phago-mixotrophs to photoautotrophs.</title>
        <authorList>
            <person name="Ban H."/>
            <person name="Sato S."/>
            <person name="Yoshikawa S."/>
            <person name="Yamada K."/>
            <person name="Nakamura Y."/>
            <person name="Ichinomiya M."/>
            <person name="Sato N."/>
            <person name="Blanc-Mathieu R."/>
            <person name="Endo H."/>
            <person name="Kuwata A."/>
            <person name="Ogata H."/>
        </authorList>
    </citation>
    <scope>NUCLEOTIDE SEQUENCE [LARGE SCALE GENOMIC DNA]</scope>
</reference>
<dbReference type="Proteomes" id="UP001165060">
    <property type="component" value="Unassembled WGS sequence"/>
</dbReference>
<evidence type="ECO:0000256" key="1">
    <source>
        <dbReference type="SAM" id="MobiDB-lite"/>
    </source>
</evidence>
<proteinExistence type="predicted"/>
<feature type="compositionally biased region" description="Basic and acidic residues" evidence="1">
    <location>
        <begin position="539"/>
        <end position="555"/>
    </location>
</feature>
<dbReference type="InterPro" id="IPR011989">
    <property type="entry name" value="ARM-like"/>
</dbReference>
<dbReference type="InterPro" id="IPR016024">
    <property type="entry name" value="ARM-type_fold"/>
</dbReference>
<dbReference type="SUPFAM" id="SSF48371">
    <property type="entry name" value="ARM repeat"/>
    <property type="match status" value="1"/>
</dbReference>